<dbReference type="InterPro" id="IPR036388">
    <property type="entry name" value="WH-like_DNA-bd_sf"/>
</dbReference>
<keyword evidence="3" id="KW-1185">Reference proteome</keyword>
<evidence type="ECO:0000259" key="1">
    <source>
        <dbReference type="SMART" id="SM00421"/>
    </source>
</evidence>
<dbReference type="RefSeq" id="WP_150045782.1">
    <property type="nucleotide sequence ID" value="NZ_OW485601.1"/>
</dbReference>
<reference evidence="2 3" key="1">
    <citation type="submission" date="2019-09" db="EMBL/GenBank/DDBJ databases">
        <title>Genome sequence of Rhodovastum atsumiense, a diverse member of the Acetobacteraceae family of non-sulfur purple photosynthetic bacteria.</title>
        <authorList>
            <person name="Meyer T."/>
            <person name="Kyndt J."/>
        </authorList>
    </citation>
    <scope>NUCLEOTIDE SEQUENCE [LARGE SCALE GENOMIC DNA]</scope>
    <source>
        <strain evidence="2 3">DSM 21279</strain>
    </source>
</reference>
<accession>A0A5M6IIL4</accession>
<feature type="domain" description="HTH luxR-type" evidence="1">
    <location>
        <begin position="303"/>
        <end position="360"/>
    </location>
</feature>
<dbReference type="Gene3D" id="3.30.450.20">
    <property type="entry name" value="PAS domain"/>
    <property type="match status" value="1"/>
</dbReference>
<gene>
    <name evidence="2" type="ORF">F1189_31290</name>
</gene>
<name>A0A5M6IIL4_9PROT</name>
<dbReference type="SMART" id="SM00421">
    <property type="entry name" value="HTH_LUXR"/>
    <property type="match status" value="1"/>
</dbReference>
<dbReference type="GO" id="GO:0003677">
    <property type="term" value="F:DNA binding"/>
    <property type="evidence" value="ECO:0007669"/>
    <property type="project" value="InterPro"/>
</dbReference>
<proteinExistence type="predicted"/>
<sequence>MASDRISLTIEQIYDAALGDVPWENVLESLTSLFGANSAVLSVELNRGGGWGASIGADPSFHASYFAHYAAINPLAARAHAAPVGSVLTDQMLMPTADYQRSEFFNDWARPQDFKAMMNTRLENTDEAKICVGLTRSSRADEFDAGDIALQRRLTPHFRRSIRAYFRLAEAWASGQAMGVALDRMRRGVIGLDPAGRIVFANEAARTLLTTGDALLVEHGLLAARRPDLTSSLRRMIGLAANGEATKGLILPRRDEGSSLFLETVPVGRSATLPSLGARPAVLLMITDPENELGPTADRLRTLYGLTAREAAVAVRAARGEGLDSVADVLGMASNTARSHLKKIFDKTETHRQAELSWLLARLSG</sequence>
<dbReference type="EMBL" id="VWPK01000120">
    <property type="protein sequence ID" value="KAA5607972.1"/>
    <property type="molecule type" value="Genomic_DNA"/>
</dbReference>
<evidence type="ECO:0000313" key="3">
    <source>
        <dbReference type="Proteomes" id="UP000325255"/>
    </source>
</evidence>
<dbReference type="Gene3D" id="1.10.10.10">
    <property type="entry name" value="Winged helix-like DNA-binding domain superfamily/Winged helix DNA-binding domain"/>
    <property type="match status" value="1"/>
</dbReference>
<protein>
    <recommendedName>
        <fullName evidence="1">HTH luxR-type domain-containing protein</fullName>
    </recommendedName>
</protein>
<organism evidence="2 3">
    <name type="scientific">Rhodovastum atsumiense</name>
    <dbReference type="NCBI Taxonomy" id="504468"/>
    <lineage>
        <taxon>Bacteria</taxon>
        <taxon>Pseudomonadati</taxon>
        <taxon>Pseudomonadota</taxon>
        <taxon>Alphaproteobacteria</taxon>
        <taxon>Acetobacterales</taxon>
        <taxon>Acetobacteraceae</taxon>
        <taxon>Rhodovastum</taxon>
    </lineage>
</organism>
<evidence type="ECO:0000313" key="2">
    <source>
        <dbReference type="EMBL" id="KAA5607972.1"/>
    </source>
</evidence>
<dbReference type="GO" id="GO:0006355">
    <property type="term" value="P:regulation of DNA-templated transcription"/>
    <property type="evidence" value="ECO:0007669"/>
    <property type="project" value="InterPro"/>
</dbReference>
<dbReference type="InterPro" id="IPR016032">
    <property type="entry name" value="Sig_transdc_resp-reg_C-effctor"/>
</dbReference>
<dbReference type="OrthoDB" id="5497412at2"/>
<dbReference type="InterPro" id="IPR000792">
    <property type="entry name" value="Tscrpt_reg_LuxR_C"/>
</dbReference>
<dbReference type="Proteomes" id="UP000325255">
    <property type="component" value="Unassembled WGS sequence"/>
</dbReference>
<dbReference type="AlphaFoldDB" id="A0A5M6IIL4"/>
<comment type="caution">
    <text evidence="2">The sequence shown here is derived from an EMBL/GenBank/DDBJ whole genome shotgun (WGS) entry which is preliminary data.</text>
</comment>
<dbReference type="SUPFAM" id="SSF46894">
    <property type="entry name" value="C-terminal effector domain of the bipartite response regulators"/>
    <property type="match status" value="1"/>
</dbReference>